<proteinExistence type="predicted"/>
<dbReference type="OrthoDB" id="347429at2759"/>
<keyword evidence="2" id="KW-0812">Transmembrane</keyword>
<accession>U6G2R2</accession>
<keyword evidence="2" id="KW-1133">Transmembrane helix</keyword>
<evidence type="ECO:0000313" key="4">
    <source>
        <dbReference type="Proteomes" id="UP000018201"/>
    </source>
</evidence>
<feature type="transmembrane region" description="Helical" evidence="2">
    <location>
        <begin position="431"/>
        <end position="451"/>
    </location>
</feature>
<dbReference type="EMBL" id="HG690401">
    <property type="protein sequence ID" value="CDI74516.1"/>
    <property type="molecule type" value="Genomic_DNA"/>
</dbReference>
<feature type="transmembrane region" description="Helical" evidence="2">
    <location>
        <begin position="371"/>
        <end position="393"/>
    </location>
</feature>
<feature type="transmembrane region" description="Helical" evidence="2">
    <location>
        <begin position="186"/>
        <end position="207"/>
    </location>
</feature>
<keyword evidence="2" id="KW-0472">Membrane</keyword>
<reference evidence="3" key="2">
    <citation type="submission" date="2013-10" db="EMBL/GenBank/DDBJ databases">
        <authorList>
            <person name="Aslett M."/>
        </authorList>
    </citation>
    <scope>NUCLEOTIDE SEQUENCE [LARGE SCALE GENOMIC DNA]</scope>
    <source>
        <strain evidence="3">Houghton</strain>
    </source>
</reference>
<feature type="region of interest" description="Disordered" evidence="1">
    <location>
        <begin position="1"/>
        <end position="48"/>
    </location>
</feature>
<feature type="compositionally biased region" description="Polar residues" evidence="1">
    <location>
        <begin position="93"/>
        <end position="141"/>
    </location>
</feature>
<feature type="region of interest" description="Disordered" evidence="1">
    <location>
        <begin position="87"/>
        <end position="141"/>
    </location>
</feature>
<sequence>MAKNRRRSLYTDRSLRNQGDQPLSPPTDTSSITTPQPQNTPQAPAPIPYIQMAKNMAFSFSDDARSSSQISNDPYELAVTWNYHEGRQAKAPSPSTQQSQEADAATQSEVGVHSSTTLQVEESNGTQSQPECPPAQSRQETPSFTNRQMIWVILSVITTLGYLLVLTERMGLAHPSLLQSVGSFSLLFSGLPGICLACMCYVGTICASSRKAYNEGSSSVSAHESTPTSLEPLVEPRMGKKFDVFEALHELRTKSASSVLKTLFGFVLWDLVKAYTSFWPLLHLPSSTTHRLPQEPPFFGQSPEGAKPGIHGYPPRIAPVHSLSLPLSPLCQLVFPLFADGSRLVGLWLALKTMRQIQRRGKPETANARQWLAGGSQVFFLALFALPLSFVLLHQSFWGSSCMQPFTGMMPLVGEQATAFAGLLLRCHSGFLGLAAALTGSILASAFHGLLRTNTKSLSAIWAAMASLAFCSCILFDVLAAAVPSAGISCTYTPFIADMRSGFVAVKAFAMAATLSHQVGQICLSLSAVTIKLGDVVESAVDPQDGKEAGASSVPTK</sequence>
<organism evidence="3 4">
    <name type="scientific">Eimeria praecox</name>
    <dbReference type="NCBI Taxonomy" id="51316"/>
    <lineage>
        <taxon>Eukaryota</taxon>
        <taxon>Sar</taxon>
        <taxon>Alveolata</taxon>
        <taxon>Apicomplexa</taxon>
        <taxon>Conoidasida</taxon>
        <taxon>Coccidia</taxon>
        <taxon>Eucoccidiorida</taxon>
        <taxon>Eimeriorina</taxon>
        <taxon>Eimeriidae</taxon>
        <taxon>Eimeria</taxon>
    </lineage>
</organism>
<dbReference type="VEuPathDB" id="ToxoDB:EPH_0002700"/>
<feature type="transmembrane region" description="Helical" evidence="2">
    <location>
        <begin position="148"/>
        <end position="166"/>
    </location>
</feature>
<keyword evidence="4" id="KW-1185">Reference proteome</keyword>
<dbReference type="AlphaFoldDB" id="U6G2R2"/>
<reference evidence="3" key="1">
    <citation type="submission" date="2013-10" db="EMBL/GenBank/DDBJ databases">
        <title>Genomic analysis of the causative agents of coccidiosis in chickens.</title>
        <authorList>
            <person name="Reid A.J."/>
            <person name="Blake D."/>
            <person name="Billington K."/>
            <person name="Browne H."/>
            <person name="Dunn M."/>
            <person name="Hung S."/>
            <person name="Kawahara F."/>
            <person name="Miranda-Saavedra D."/>
            <person name="Mourier T."/>
            <person name="Nagra H."/>
            <person name="Otto T.D."/>
            <person name="Rawlings N."/>
            <person name="Sanchez A."/>
            <person name="Sanders M."/>
            <person name="Subramaniam C."/>
            <person name="Tay Y."/>
            <person name="Dear P."/>
            <person name="Doerig C."/>
            <person name="Gruber A."/>
            <person name="Parkinson J."/>
            <person name="Shirley M."/>
            <person name="Wan K.L."/>
            <person name="Berriman M."/>
            <person name="Tomley F."/>
            <person name="Pain A."/>
        </authorList>
    </citation>
    <scope>NUCLEOTIDE SEQUENCE [LARGE SCALE GENOMIC DNA]</scope>
    <source>
        <strain evidence="3">Houghton</strain>
    </source>
</reference>
<feature type="compositionally biased region" description="Low complexity" evidence="1">
    <location>
        <begin position="26"/>
        <end position="42"/>
    </location>
</feature>
<dbReference type="Proteomes" id="UP000018201">
    <property type="component" value="Unassembled WGS sequence"/>
</dbReference>
<protein>
    <submittedName>
        <fullName evidence="3">Uncharacterized protein</fullName>
    </submittedName>
</protein>
<evidence type="ECO:0000256" key="1">
    <source>
        <dbReference type="SAM" id="MobiDB-lite"/>
    </source>
</evidence>
<name>U6G2R2_9EIME</name>
<evidence type="ECO:0000313" key="3">
    <source>
        <dbReference type="EMBL" id="CDI74516.1"/>
    </source>
</evidence>
<feature type="transmembrane region" description="Helical" evidence="2">
    <location>
        <begin position="458"/>
        <end position="483"/>
    </location>
</feature>
<evidence type="ECO:0000256" key="2">
    <source>
        <dbReference type="SAM" id="Phobius"/>
    </source>
</evidence>
<gene>
    <name evidence="3" type="ORF">EPH_0002700</name>
</gene>